<evidence type="ECO:0000256" key="4">
    <source>
        <dbReference type="ARBA" id="ARBA00022490"/>
    </source>
</evidence>
<dbReference type="Gene3D" id="1.10.10.10">
    <property type="entry name" value="Winged helix-like DNA-binding domain superfamily/Winged helix DNA-binding domain"/>
    <property type="match status" value="1"/>
</dbReference>
<feature type="domain" description="NB-ARC" evidence="11">
    <location>
        <begin position="189"/>
        <end position="239"/>
    </location>
</feature>
<evidence type="ECO:0000256" key="10">
    <source>
        <dbReference type="ARBA" id="ARBA00022840"/>
    </source>
</evidence>
<dbReference type="PANTHER" id="PTHR23155:SF1152">
    <property type="entry name" value="AAA+ ATPASE DOMAIN-CONTAINING PROTEIN"/>
    <property type="match status" value="1"/>
</dbReference>
<comment type="subcellular location">
    <subcellularLocation>
        <location evidence="2">Cytoplasm</location>
    </subcellularLocation>
</comment>
<dbReference type="InterPro" id="IPR042197">
    <property type="entry name" value="Apaf_helical"/>
</dbReference>
<feature type="domain" description="Disease resistance protein winged helix" evidence="12">
    <location>
        <begin position="324"/>
        <end position="393"/>
    </location>
</feature>
<keyword evidence="10" id="KW-0067">ATP-binding</keyword>
<evidence type="ECO:0000256" key="3">
    <source>
        <dbReference type="ARBA" id="ARBA00008894"/>
    </source>
</evidence>
<dbReference type="Gene3D" id="1.10.8.430">
    <property type="entry name" value="Helical domain of apoptotic protease-activating factors"/>
    <property type="match status" value="1"/>
</dbReference>
<evidence type="ECO:0000256" key="6">
    <source>
        <dbReference type="ARBA" id="ARBA00022667"/>
    </source>
</evidence>
<comment type="function">
    <text evidence="1">Confers resistance to late blight (Phytophthora infestans) races carrying the avirulence gene Avr1. Resistance proteins guard the plant against pathogens that contain an appropriate avirulence protein via an indirect interaction with this avirulence protein. That triggers a defense system including the hypersensitive response, which restricts the pathogen growth.</text>
</comment>
<protein>
    <submittedName>
        <fullName evidence="13">Uncharacterized protein</fullName>
    </submittedName>
</protein>
<proteinExistence type="inferred from homology"/>
<evidence type="ECO:0000313" key="14">
    <source>
        <dbReference type="Proteomes" id="UP001318860"/>
    </source>
</evidence>
<keyword evidence="4" id="KW-0963">Cytoplasm</keyword>
<evidence type="ECO:0000256" key="5">
    <source>
        <dbReference type="ARBA" id="ARBA00022614"/>
    </source>
</evidence>
<comment type="similarity">
    <text evidence="3">Belongs to the disease resistance NB-LRR family.</text>
</comment>
<dbReference type="SUPFAM" id="SSF52540">
    <property type="entry name" value="P-loop containing nucleoside triphosphate hydrolases"/>
    <property type="match status" value="1"/>
</dbReference>
<keyword evidence="7" id="KW-0677">Repeat</keyword>
<evidence type="ECO:0000259" key="11">
    <source>
        <dbReference type="Pfam" id="PF00931"/>
    </source>
</evidence>
<evidence type="ECO:0000256" key="2">
    <source>
        <dbReference type="ARBA" id="ARBA00004496"/>
    </source>
</evidence>
<dbReference type="PANTHER" id="PTHR23155">
    <property type="entry name" value="DISEASE RESISTANCE PROTEIN RP"/>
    <property type="match status" value="1"/>
</dbReference>
<dbReference type="InterPro" id="IPR027417">
    <property type="entry name" value="P-loop_NTPase"/>
</dbReference>
<dbReference type="Pfam" id="PF00931">
    <property type="entry name" value="NB-ARC"/>
    <property type="match status" value="1"/>
</dbReference>
<dbReference type="InterPro" id="IPR058922">
    <property type="entry name" value="WHD_DRP"/>
</dbReference>
<dbReference type="InterPro" id="IPR002182">
    <property type="entry name" value="NB-ARC"/>
</dbReference>
<keyword evidence="9" id="KW-0611">Plant defense</keyword>
<organism evidence="13 14">
    <name type="scientific">Rehmannia glutinosa</name>
    <name type="common">Chinese foxglove</name>
    <dbReference type="NCBI Taxonomy" id="99300"/>
    <lineage>
        <taxon>Eukaryota</taxon>
        <taxon>Viridiplantae</taxon>
        <taxon>Streptophyta</taxon>
        <taxon>Embryophyta</taxon>
        <taxon>Tracheophyta</taxon>
        <taxon>Spermatophyta</taxon>
        <taxon>Magnoliopsida</taxon>
        <taxon>eudicotyledons</taxon>
        <taxon>Gunneridae</taxon>
        <taxon>Pentapetalae</taxon>
        <taxon>asterids</taxon>
        <taxon>lamiids</taxon>
        <taxon>Lamiales</taxon>
        <taxon>Orobanchaceae</taxon>
        <taxon>Rehmannieae</taxon>
        <taxon>Rehmannia</taxon>
    </lineage>
</organism>
<comment type="caution">
    <text evidence="13">The sequence shown here is derived from an EMBL/GenBank/DDBJ whole genome shotgun (WGS) entry which is preliminary data.</text>
</comment>
<dbReference type="Gene3D" id="3.80.10.10">
    <property type="entry name" value="Ribonuclease Inhibitor"/>
    <property type="match status" value="1"/>
</dbReference>
<reference evidence="13 14" key="1">
    <citation type="journal article" date="2021" name="Comput. Struct. Biotechnol. J.">
        <title>De novo genome assembly of the potent medicinal plant Rehmannia glutinosa using nanopore technology.</title>
        <authorList>
            <person name="Ma L."/>
            <person name="Dong C."/>
            <person name="Song C."/>
            <person name="Wang X."/>
            <person name="Zheng X."/>
            <person name="Niu Y."/>
            <person name="Chen S."/>
            <person name="Feng W."/>
        </authorList>
    </citation>
    <scope>NUCLEOTIDE SEQUENCE [LARGE SCALE GENOMIC DNA]</scope>
    <source>
        <strain evidence="13">DH-2019</strain>
    </source>
</reference>
<keyword evidence="8" id="KW-0547">Nucleotide-binding</keyword>
<evidence type="ECO:0000256" key="7">
    <source>
        <dbReference type="ARBA" id="ARBA00022737"/>
    </source>
</evidence>
<keyword evidence="5" id="KW-0433">Leucine-rich repeat</keyword>
<dbReference type="InterPro" id="IPR032675">
    <property type="entry name" value="LRR_dom_sf"/>
</dbReference>
<dbReference type="InterPro" id="IPR044974">
    <property type="entry name" value="Disease_R_plants"/>
</dbReference>
<dbReference type="Pfam" id="PF23559">
    <property type="entry name" value="WHD_DRP"/>
    <property type="match status" value="1"/>
</dbReference>
<dbReference type="EMBL" id="JABTTQ020000008">
    <property type="protein sequence ID" value="KAK6151106.1"/>
    <property type="molecule type" value="Genomic_DNA"/>
</dbReference>
<accession>A0ABR0WVW1</accession>
<dbReference type="Proteomes" id="UP001318860">
    <property type="component" value="Unassembled WGS sequence"/>
</dbReference>
<evidence type="ECO:0000256" key="9">
    <source>
        <dbReference type="ARBA" id="ARBA00022821"/>
    </source>
</evidence>
<evidence type="ECO:0000313" key="13">
    <source>
        <dbReference type="EMBL" id="KAK6151106.1"/>
    </source>
</evidence>
<evidence type="ECO:0000256" key="1">
    <source>
        <dbReference type="ARBA" id="ARBA00002074"/>
    </source>
</evidence>
<keyword evidence="14" id="KW-1185">Reference proteome</keyword>
<evidence type="ECO:0000259" key="12">
    <source>
        <dbReference type="Pfam" id="PF23559"/>
    </source>
</evidence>
<sequence length="576" mass="66313">MVKVFKQDLEELLVVPKLCDHKKDNATLRKNEVLAAFISFLLQLLYHKTALIVAFEDQVDRLQNELRFLVMVLGDTSILLEQVHENLLAEFEAVANEAETAVVDSLFIVDPLLLDLEDLMNRVDDRIVELMDKIKRLYQGLMRSQSFLNVIKGPRHSEIEELNVLVMRIRDVAYEAEYLIYSVLVEDALCFPDDGNGSRIIFTSRHRDVAPLGSVIHALPFLSNDQSWELLTKKVFQNKPCPLQLLQIGKEIVASCCGLPLAVVVIACILSTVDKDESTWKTLGGNLASYILDGGDNSVMKILELSYKHLPEHLKPCFLYFGAFLENKEIPARILMRLWIAKGFIRKEEKKSSESIAEEYLMELIDKSLVIVAKRRWDGGVKACVVHDLLRELCVKIATDKNFLKLAMNKPYILEMLIIPLEIMMMAKLKYLQVIPRAKYDTDCSTSRTNNIEFLSNYLISDANDEEMLKCTPHLRKLKCECEPLWFKKQAGEYRYRYPDLRFLTQLESLNMTSYIWHEMAEINFPSNIKKLTLHGLHLPWEKMSIIGRLPNLEILKLGYLAFDGETWDTNDGEFQ</sequence>
<evidence type="ECO:0000256" key="8">
    <source>
        <dbReference type="ARBA" id="ARBA00022741"/>
    </source>
</evidence>
<keyword evidence="6" id="KW-0381">Hypersensitive response</keyword>
<gene>
    <name evidence="13" type="ORF">DH2020_016038</name>
</gene>
<name>A0ABR0WVW1_REHGL</name>
<dbReference type="InterPro" id="IPR036388">
    <property type="entry name" value="WH-like_DNA-bd_sf"/>
</dbReference>